<dbReference type="SUPFAM" id="SSF51445">
    <property type="entry name" value="(Trans)glycosidases"/>
    <property type="match status" value="1"/>
</dbReference>
<reference evidence="4 5" key="1">
    <citation type="submission" date="2017-01" db="EMBL/GenBank/DDBJ databases">
        <title>Draft genome sequence of Diplodia seriata F98.1, a fungal species involved in grapevine trunk diseases.</title>
        <authorList>
            <person name="Robert-Siegwald G."/>
            <person name="Vallet J."/>
            <person name="Abou-Mansour E."/>
            <person name="Xu J."/>
            <person name="Rey P."/>
            <person name="Bertsch C."/>
            <person name="Rego C."/>
            <person name="Larignon P."/>
            <person name="Fontaine F."/>
            <person name="Lebrun M.-H."/>
        </authorList>
    </citation>
    <scope>NUCLEOTIDE SEQUENCE [LARGE SCALE GENOMIC DNA]</scope>
    <source>
        <strain evidence="4 5">F98.1</strain>
    </source>
</reference>
<dbReference type="GO" id="GO:0005576">
    <property type="term" value="C:extracellular region"/>
    <property type="evidence" value="ECO:0007669"/>
    <property type="project" value="TreeGrafter"/>
</dbReference>
<sequence length="262" mass="28274">MPPSLEPPSYYSSALPTPSSIPNHDSSPQKPLNGNPADLEVPQQPVTPSPSSAASLAIYYGTDSSSPEHPSLAELCADDSISTILLGNVHGFKATNGFPIVDFGAAGCTARHADDDRFAPGLAWCPELGRQVQTCQTRGKKVFLSIGGGSSNTTLSFDDAADARRAAVMLWSLFGQGDPHGPDMRPLGEAAVDGFDFGKHQFFSSFLPLSFLSLSRRSEERRGKEFRAPRSLPPPLSRNHHHPPHYPHRKRDLADHANPAHH</sequence>
<dbReference type="Proteomes" id="UP000190776">
    <property type="component" value="Unassembled WGS sequence"/>
</dbReference>
<name>A0A1S8B4X6_9PEZI</name>
<dbReference type="EMBL" id="MSZU01000114">
    <property type="protein sequence ID" value="OMP82473.1"/>
    <property type="molecule type" value="Genomic_DNA"/>
</dbReference>
<dbReference type="GO" id="GO:0004568">
    <property type="term" value="F:chitinase activity"/>
    <property type="evidence" value="ECO:0007669"/>
    <property type="project" value="TreeGrafter"/>
</dbReference>
<protein>
    <submittedName>
        <fullName evidence="4">Endochitinase</fullName>
    </submittedName>
</protein>
<evidence type="ECO:0000313" key="4">
    <source>
        <dbReference type="EMBL" id="OMP82473.1"/>
    </source>
</evidence>
<dbReference type="AlphaFoldDB" id="A0A1S8B4X6"/>
<dbReference type="InterPro" id="IPR050542">
    <property type="entry name" value="Glycosyl_Hydrlase18_Chitinase"/>
</dbReference>
<feature type="compositionally biased region" description="Polar residues" evidence="3">
    <location>
        <begin position="17"/>
        <end position="32"/>
    </location>
</feature>
<evidence type="ECO:0000256" key="2">
    <source>
        <dbReference type="ARBA" id="ARBA00023295"/>
    </source>
</evidence>
<dbReference type="InterPro" id="IPR017853">
    <property type="entry name" value="GH"/>
</dbReference>
<evidence type="ECO:0000313" key="5">
    <source>
        <dbReference type="Proteomes" id="UP000190776"/>
    </source>
</evidence>
<organism evidence="4 5">
    <name type="scientific">Diplodia seriata</name>
    <dbReference type="NCBI Taxonomy" id="420778"/>
    <lineage>
        <taxon>Eukaryota</taxon>
        <taxon>Fungi</taxon>
        <taxon>Dikarya</taxon>
        <taxon>Ascomycota</taxon>
        <taxon>Pezizomycotina</taxon>
        <taxon>Dothideomycetes</taxon>
        <taxon>Dothideomycetes incertae sedis</taxon>
        <taxon>Botryosphaeriales</taxon>
        <taxon>Botryosphaeriaceae</taxon>
        <taxon>Diplodia</taxon>
    </lineage>
</organism>
<keyword evidence="1" id="KW-0378">Hydrolase</keyword>
<dbReference type="OrthoDB" id="6020543at2759"/>
<proteinExistence type="predicted"/>
<accession>A0A1S8B4X6</accession>
<dbReference type="Gene3D" id="3.20.20.80">
    <property type="entry name" value="Glycosidases"/>
    <property type="match status" value="1"/>
</dbReference>
<comment type="caution">
    <text evidence="4">The sequence shown here is derived from an EMBL/GenBank/DDBJ whole genome shotgun (WGS) entry which is preliminary data.</text>
</comment>
<dbReference type="PANTHER" id="PTHR45708:SF49">
    <property type="entry name" value="ENDOCHITINASE"/>
    <property type="match status" value="1"/>
</dbReference>
<feature type="compositionally biased region" description="Low complexity" evidence="3">
    <location>
        <begin position="7"/>
        <end position="16"/>
    </location>
</feature>
<evidence type="ECO:0000256" key="3">
    <source>
        <dbReference type="SAM" id="MobiDB-lite"/>
    </source>
</evidence>
<gene>
    <name evidence="4" type="ORF">BK809_0006783</name>
</gene>
<dbReference type="PANTHER" id="PTHR45708">
    <property type="entry name" value="ENDOCHITINASE"/>
    <property type="match status" value="1"/>
</dbReference>
<feature type="region of interest" description="Disordered" evidence="3">
    <location>
        <begin position="220"/>
        <end position="262"/>
    </location>
</feature>
<feature type="region of interest" description="Disordered" evidence="3">
    <location>
        <begin position="1"/>
        <end position="52"/>
    </location>
</feature>
<feature type="compositionally biased region" description="Basic residues" evidence="3">
    <location>
        <begin position="238"/>
        <end position="251"/>
    </location>
</feature>
<keyword evidence="2" id="KW-0326">Glycosidase</keyword>
<evidence type="ECO:0000256" key="1">
    <source>
        <dbReference type="ARBA" id="ARBA00022801"/>
    </source>
</evidence>
<feature type="compositionally biased region" description="Low complexity" evidence="3">
    <location>
        <begin position="41"/>
        <end position="52"/>
    </location>
</feature>